<name>A0A2W7MX46_9BACI</name>
<organism evidence="1 2">
    <name type="scientific">Psychrobacillus insolitus</name>
    <dbReference type="NCBI Taxonomy" id="1461"/>
    <lineage>
        <taxon>Bacteria</taxon>
        <taxon>Bacillati</taxon>
        <taxon>Bacillota</taxon>
        <taxon>Bacilli</taxon>
        <taxon>Bacillales</taxon>
        <taxon>Bacillaceae</taxon>
        <taxon>Psychrobacillus</taxon>
    </lineage>
</organism>
<dbReference type="Gene3D" id="3.40.50.1820">
    <property type="entry name" value="alpha/beta hydrolase"/>
    <property type="match status" value="1"/>
</dbReference>
<protein>
    <recommendedName>
        <fullName evidence="3">Alpha/beta hydrolase family protein</fullName>
    </recommendedName>
</protein>
<proteinExistence type="predicted"/>
<dbReference type="InterPro" id="IPR029058">
    <property type="entry name" value="AB_hydrolase_fold"/>
</dbReference>
<dbReference type="Proteomes" id="UP000248646">
    <property type="component" value="Unassembled WGS sequence"/>
</dbReference>
<gene>
    <name evidence="1" type="ORF">C7437_1011415</name>
</gene>
<dbReference type="OrthoDB" id="9800754at2"/>
<dbReference type="PANTHER" id="PTHR32268">
    <property type="entry name" value="HOMOSERINE O-ACETYLTRANSFERASE"/>
    <property type="match status" value="1"/>
</dbReference>
<dbReference type="AlphaFoldDB" id="A0A2W7MX46"/>
<sequence>MFKNEFYLQDNEGSFETYNLGDFELEDGGVISDLKITFSTYGELNNSKNNVIVVPAWFSGTREDYESYIAKERALNPSEYFFIVINQFGTGLLSSSHNSPEPATMENSPKVRMIDYVRAQHQFISKKLGIGEIALTVGKFKRVLQTV</sequence>
<dbReference type="RefSeq" id="WP_146249616.1">
    <property type="nucleotide sequence ID" value="NZ_QKZI01000001.1"/>
</dbReference>
<dbReference type="SUPFAM" id="SSF53474">
    <property type="entry name" value="alpha/beta-Hydrolases"/>
    <property type="match status" value="1"/>
</dbReference>
<evidence type="ECO:0008006" key="3">
    <source>
        <dbReference type="Google" id="ProtNLM"/>
    </source>
</evidence>
<evidence type="ECO:0000313" key="1">
    <source>
        <dbReference type="EMBL" id="PZX08291.1"/>
    </source>
</evidence>
<evidence type="ECO:0000313" key="2">
    <source>
        <dbReference type="Proteomes" id="UP000248646"/>
    </source>
</evidence>
<reference evidence="1 2" key="1">
    <citation type="submission" date="2018-06" db="EMBL/GenBank/DDBJ databases">
        <title>Genomic Encyclopedia of Type Strains, Phase IV (KMG-IV): sequencing the most valuable type-strain genomes for metagenomic binning, comparative biology and taxonomic classification.</title>
        <authorList>
            <person name="Goeker M."/>
        </authorList>
    </citation>
    <scope>NUCLEOTIDE SEQUENCE [LARGE SCALE GENOMIC DNA]</scope>
    <source>
        <strain evidence="1 2">DSM 5</strain>
    </source>
</reference>
<keyword evidence="2" id="KW-1185">Reference proteome</keyword>
<dbReference type="EMBL" id="QKZI01000001">
    <property type="protein sequence ID" value="PZX08291.1"/>
    <property type="molecule type" value="Genomic_DNA"/>
</dbReference>
<comment type="caution">
    <text evidence="1">The sequence shown here is derived from an EMBL/GenBank/DDBJ whole genome shotgun (WGS) entry which is preliminary data.</text>
</comment>
<dbReference type="GO" id="GO:0016747">
    <property type="term" value="F:acyltransferase activity, transferring groups other than amino-acyl groups"/>
    <property type="evidence" value="ECO:0007669"/>
    <property type="project" value="InterPro"/>
</dbReference>
<accession>A0A2W7MX46</accession>
<dbReference type="InterPro" id="IPR008220">
    <property type="entry name" value="HAT_MetX-like"/>
</dbReference>
<dbReference type="PANTHER" id="PTHR32268:SF15">
    <property type="entry name" value="HOMOSERINE ACETYLTRANSFERASE FAMILY PROTEIN (AFU_ORTHOLOGUE AFUA_1G15350)"/>
    <property type="match status" value="1"/>
</dbReference>